<sequence length="116" mass="13140">MSKNEIRYGTDCKCRWSGSKVLSLCGAHMEFVRNHYVQVTGTLMRVDDDGKMKDYEKIPESDHHGFITTGDVRKVIELLKDDVETYNDSVYDGNPHTTSVRVALNAVIYALKKGLL</sequence>
<dbReference type="EMBL" id="LAZR01037022">
    <property type="protein sequence ID" value="KKL23307.1"/>
    <property type="molecule type" value="Genomic_DNA"/>
</dbReference>
<protein>
    <submittedName>
        <fullName evidence="1">Uncharacterized protein</fullName>
    </submittedName>
</protein>
<accession>A0A0F9CAB8</accession>
<dbReference type="AlphaFoldDB" id="A0A0F9CAB8"/>
<evidence type="ECO:0000313" key="1">
    <source>
        <dbReference type="EMBL" id="KKL23307.1"/>
    </source>
</evidence>
<organism evidence="1">
    <name type="scientific">marine sediment metagenome</name>
    <dbReference type="NCBI Taxonomy" id="412755"/>
    <lineage>
        <taxon>unclassified sequences</taxon>
        <taxon>metagenomes</taxon>
        <taxon>ecological metagenomes</taxon>
    </lineage>
</organism>
<proteinExistence type="predicted"/>
<comment type="caution">
    <text evidence="1">The sequence shown here is derived from an EMBL/GenBank/DDBJ whole genome shotgun (WGS) entry which is preliminary data.</text>
</comment>
<reference evidence="1" key="1">
    <citation type="journal article" date="2015" name="Nature">
        <title>Complex archaea that bridge the gap between prokaryotes and eukaryotes.</title>
        <authorList>
            <person name="Spang A."/>
            <person name="Saw J.H."/>
            <person name="Jorgensen S.L."/>
            <person name="Zaremba-Niedzwiedzka K."/>
            <person name="Martijn J."/>
            <person name="Lind A.E."/>
            <person name="van Eijk R."/>
            <person name="Schleper C."/>
            <person name="Guy L."/>
            <person name="Ettema T.J."/>
        </authorList>
    </citation>
    <scope>NUCLEOTIDE SEQUENCE</scope>
</reference>
<name>A0A0F9CAB8_9ZZZZ</name>
<gene>
    <name evidence="1" type="ORF">LCGC14_2426740</name>
</gene>